<dbReference type="EMBL" id="WSFE01000017">
    <property type="protein sequence ID" value="NDL26013.1"/>
    <property type="molecule type" value="Genomic_DNA"/>
</dbReference>
<sequence length="67" mass="7714">MQKIPDFYINRPPDGGLYNENTDTKGIAEVITGKQRNNLIGTVRLMFNSQWSQFNNYSDPAYIDNID</sequence>
<organism evidence="1 2">
    <name type="scientific">Photorhabdus kayaii</name>
    <dbReference type="NCBI Taxonomy" id="230088"/>
    <lineage>
        <taxon>Bacteria</taxon>
        <taxon>Pseudomonadati</taxon>
        <taxon>Pseudomonadota</taxon>
        <taxon>Gammaproteobacteria</taxon>
        <taxon>Enterobacterales</taxon>
        <taxon>Morganellaceae</taxon>
        <taxon>Photorhabdus</taxon>
    </lineage>
</organism>
<evidence type="ECO:0000313" key="1">
    <source>
        <dbReference type="EMBL" id="NDL26013.1"/>
    </source>
</evidence>
<accession>A0ABX0B4C5</accession>
<dbReference type="Proteomes" id="UP000470051">
    <property type="component" value="Unassembled WGS sequence"/>
</dbReference>
<comment type="caution">
    <text evidence="1">The sequence shown here is derived from an EMBL/GenBank/DDBJ whole genome shotgun (WGS) entry which is preliminary data.</text>
</comment>
<gene>
    <name evidence="1" type="ORF">GPY42_12770</name>
</gene>
<protein>
    <submittedName>
        <fullName evidence="1">Uncharacterized protein</fullName>
    </submittedName>
</protein>
<dbReference type="InterPro" id="IPR027417">
    <property type="entry name" value="P-loop_NTPase"/>
</dbReference>
<proteinExistence type="predicted"/>
<evidence type="ECO:0000313" key="2">
    <source>
        <dbReference type="Proteomes" id="UP000470051"/>
    </source>
</evidence>
<keyword evidence="2" id="KW-1185">Reference proteome</keyword>
<reference evidence="1 2" key="1">
    <citation type="submission" date="2019-12" db="EMBL/GenBank/DDBJ databases">
        <title>Engineering Photorhabdus to improve their lethality against agricultural pests.</title>
        <authorList>
            <person name="Machado R.A.R."/>
        </authorList>
    </citation>
    <scope>NUCLEOTIDE SEQUENCE [LARGE SCALE GENOMIC DNA]</scope>
    <source>
        <strain evidence="1 2">M-HU2</strain>
    </source>
</reference>
<dbReference type="Gene3D" id="3.40.50.300">
    <property type="entry name" value="P-loop containing nucleotide triphosphate hydrolases"/>
    <property type="match status" value="1"/>
</dbReference>
<name>A0ABX0B4C5_9GAMM</name>